<dbReference type="CDD" id="cd03424">
    <property type="entry name" value="NUDIX_ADPRase_Nudt5_UGPPase_Nudt14"/>
    <property type="match status" value="1"/>
</dbReference>
<protein>
    <submittedName>
        <fullName evidence="5">NUDIX hydrolase</fullName>
    </submittedName>
</protein>
<dbReference type="InterPro" id="IPR020476">
    <property type="entry name" value="Nudix_hydrolase"/>
</dbReference>
<accession>A0AB37HAQ1</accession>
<organism evidence="5 6">
    <name type="scientific">Staphylococcus condimenti</name>
    <dbReference type="NCBI Taxonomy" id="70255"/>
    <lineage>
        <taxon>Bacteria</taxon>
        <taxon>Bacillati</taxon>
        <taxon>Bacillota</taxon>
        <taxon>Bacilli</taxon>
        <taxon>Bacillales</taxon>
        <taxon>Staphylococcaceae</taxon>
        <taxon>Staphylococcus</taxon>
    </lineage>
</organism>
<evidence type="ECO:0000256" key="1">
    <source>
        <dbReference type="ARBA" id="ARBA00001946"/>
    </source>
</evidence>
<dbReference type="Proteomes" id="UP000595942">
    <property type="component" value="Chromosome"/>
</dbReference>
<dbReference type="InterPro" id="IPR000086">
    <property type="entry name" value="NUDIX_hydrolase_dom"/>
</dbReference>
<dbReference type="Gene3D" id="3.90.79.10">
    <property type="entry name" value="Nucleoside Triphosphate Pyrophosphohydrolase"/>
    <property type="match status" value="1"/>
</dbReference>
<dbReference type="GO" id="GO:0005829">
    <property type="term" value="C:cytosol"/>
    <property type="evidence" value="ECO:0007669"/>
    <property type="project" value="TreeGrafter"/>
</dbReference>
<dbReference type="FunFam" id="3.90.79.10:FF:000024">
    <property type="entry name" value="ADP-ribose pyrophosphatase"/>
    <property type="match status" value="1"/>
</dbReference>
<evidence type="ECO:0000259" key="4">
    <source>
        <dbReference type="PROSITE" id="PS51462"/>
    </source>
</evidence>
<keyword evidence="2 3" id="KW-0378">Hydrolase</keyword>
<dbReference type="PRINTS" id="PR00502">
    <property type="entry name" value="NUDIXFAMILY"/>
</dbReference>
<dbReference type="GO" id="GO:0006753">
    <property type="term" value="P:nucleoside phosphate metabolic process"/>
    <property type="evidence" value="ECO:0007669"/>
    <property type="project" value="TreeGrafter"/>
</dbReference>
<keyword evidence="6" id="KW-1185">Reference proteome</keyword>
<evidence type="ECO:0000256" key="3">
    <source>
        <dbReference type="RuleBase" id="RU003476"/>
    </source>
</evidence>
<dbReference type="EMBL" id="CP068073">
    <property type="protein sequence ID" value="QQS84005.1"/>
    <property type="molecule type" value="Genomic_DNA"/>
</dbReference>
<evidence type="ECO:0000313" key="5">
    <source>
        <dbReference type="EMBL" id="QQS84005.1"/>
    </source>
</evidence>
<comment type="similarity">
    <text evidence="3">Belongs to the Nudix hydrolase family.</text>
</comment>
<evidence type="ECO:0000256" key="2">
    <source>
        <dbReference type="ARBA" id="ARBA00022801"/>
    </source>
</evidence>
<dbReference type="GO" id="GO:0016462">
    <property type="term" value="F:pyrophosphatase activity"/>
    <property type="evidence" value="ECO:0007669"/>
    <property type="project" value="UniProtKB-ARBA"/>
</dbReference>
<reference evidence="5 6" key="1">
    <citation type="submission" date="2021-01" db="EMBL/GenBank/DDBJ databases">
        <title>FDA dAtabase for Regulatory Grade micrObial Sequences (FDA-ARGOS): Supporting development and validation of Infectious Disease Dx tests.</title>
        <authorList>
            <person name="Sproer C."/>
            <person name="Gronow S."/>
            <person name="Severitt S."/>
            <person name="Schroder I."/>
            <person name="Tallon L."/>
            <person name="Sadzewicz L."/>
            <person name="Zhao X."/>
            <person name="Boylan J."/>
            <person name="Ott S."/>
            <person name="Bowen H."/>
            <person name="Vavikolanu K."/>
            <person name="Mehta A."/>
            <person name="Aluvathingal J."/>
            <person name="Nadendla S."/>
            <person name="Lowell S."/>
            <person name="Myers T."/>
            <person name="Yan Y."/>
            <person name="Sichtig H."/>
        </authorList>
    </citation>
    <scope>NUCLEOTIDE SEQUENCE [LARGE SCALE GENOMIC DNA]</scope>
    <source>
        <strain evidence="5 6">FDAARGOS_1148</strain>
    </source>
</reference>
<dbReference type="PANTHER" id="PTHR11839:SF18">
    <property type="entry name" value="NUDIX HYDROLASE DOMAIN-CONTAINING PROTEIN"/>
    <property type="match status" value="1"/>
</dbReference>
<evidence type="ECO:0000313" key="6">
    <source>
        <dbReference type="Proteomes" id="UP000595942"/>
    </source>
</evidence>
<dbReference type="PANTHER" id="PTHR11839">
    <property type="entry name" value="UDP/ADP-SUGAR PYROPHOSPHATASE"/>
    <property type="match status" value="1"/>
</dbReference>
<comment type="cofactor">
    <cofactor evidence="1">
        <name>Mg(2+)</name>
        <dbReference type="ChEBI" id="CHEBI:18420"/>
    </cofactor>
</comment>
<dbReference type="PROSITE" id="PS51462">
    <property type="entry name" value="NUDIX"/>
    <property type="match status" value="1"/>
</dbReference>
<dbReference type="InterPro" id="IPR015797">
    <property type="entry name" value="NUDIX_hydrolase-like_dom_sf"/>
</dbReference>
<gene>
    <name evidence="5" type="ORF">I6J05_03875</name>
</gene>
<dbReference type="PROSITE" id="PS00893">
    <property type="entry name" value="NUDIX_BOX"/>
    <property type="match status" value="1"/>
</dbReference>
<feature type="domain" description="Nudix hydrolase" evidence="4">
    <location>
        <begin position="41"/>
        <end position="169"/>
    </location>
</feature>
<proteinExistence type="inferred from homology"/>
<dbReference type="SUPFAM" id="SSF55811">
    <property type="entry name" value="Nudix"/>
    <property type="match status" value="1"/>
</dbReference>
<dbReference type="GO" id="GO:0019693">
    <property type="term" value="P:ribose phosphate metabolic process"/>
    <property type="evidence" value="ECO:0007669"/>
    <property type="project" value="TreeGrafter"/>
</dbReference>
<dbReference type="InterPro" id="IPR020084">
    <property type="entry name" value="NUDIX_hydrolase_CS"/>
</dbReference>
<sequence length="181" mass="20376">MMDLIEKTLSKQNIYSGKIIDVDVDEVLLPNGDTSKREIVNHTGAVAVCALTPENKVVFVKQFRKPVEKVLLEIPAGKLEEGEDPKEAAYRELEEETGYIAKDLELIADVYTSPGFANEKISIYFTDKLEKGTIHLDPDEFVEQVELSIDEINDLVANLKITDAKTLIALQHLLSIYNHYK</sequence>
<dbReference type="AlphaFoldDB" id="A0AB37HAQ1"/>
<dbReference type="Pfam" id="PF00293">
    <property type="entry name" value="NUDIX"/>
    <property type="match status" value="1"/>
</dbReference>
<name>A0AB37HAQ1_9STAP</name>